<evidence type="ECO:0000256" key="2">
    <source>
        <dbReference type="ARBA" id="ARBA00024237"/>
    </source>
</evidence>
<evidence type="ECO:0000256" key="1">
    <source>
        <dbReference type="ARBA" id="ARBA00024205"/>
    </source>
</evidence>
<evidence type="ECO:0000313" key="4">
    <source>
        <dbReference type="EMBL" id="CAI8000523.1"/>
    </source>
</evidence>
<feature type="domain" description="STEEP1" evidence="3">
    <location>
        <begin position="21"/>
        <end position="80"/>
    </location>
</feature>
<comment type="caution">
    <text evidence="4">The sequence shown here is derived from an EMBL/GenBank/DDBJ whole genome shotgun (WGS) entry which is preliminary data.</text>
</comment>
<evidence type="ECO:0000313" key="5">
    <source>
        <dbReference type="Proteomes" id="UP001174909"/>
    </source>
</evidence>
<comment type="similarity">
    <text evidence="1">Belongs to the STEEP1 family.</text>
</comment>
<name>A0AA35R292_GEOBA</name>
<keyword evidence="5" id="KW-1185">Reference proteome</keyword>
<dbReference type="GO" id="GO:0090158">
    <property type="term" value="P:endoplasmic reticulum membrane organization"/>
    <property type="evidence" value="ECO:0007669"/>
    <property type="project" value="TreeGrafter"/>
</dbReference>
<dbReference type="InterPro" id="IPR029704">
    <property type="entry name" value="STEEP-like"/>
</dbReference>
<dbReference type="PANTHER" id="PTHR46355:SF1">
    <property type="entry name" value="STING ER EXIT PROTEIN"/>
    <property type="match status" value="1"/>
</dbReference>
<organism evidence="4 5">
    <name type="scientific">Geodia barretti</name>
    <name type="common">Barrett's horny sponge</name>
    <dbReference type="NCBI Taxonomy" id="519541"/>
    <lineage>
        <taxon>Eukaryota</taxon>
        <taxon>Metazoa</taxon>
        <taxon>Porifera</taxon>
        <taxon>Demospongiae</taxon>
        <taxon>Heteroscleromorpha</taxon>
        <taxon>Tetractinellida</taxon>
        <taxon>Astrophorina</taxon>
        <taxon>Geodiidae</taxon>
        <taxon>Geodia</taxon>
    </lineage>
</organism>
<reference evidence="4" key="1">
    <citation type="submission" date="2023-03" db="EMBL/GenBank/DDBJ databases">
        <authorList>
            <person name="Steffen K."/>
            <person name="Cardenas P."/>
        </authorList>
    </citation>
    <scope>NUCLEOTIDE SEQUENCE</scope>
</reference>
<accession>A0AA35R292</accession>
<sequence>MPKVISRSIVVTDSRDKEEYKGDTPLYVYLCVCGQLALVLDATLDKLPLRKRDGARVVDKTRNAYRVYYESAGVRYIKSNTDEGVHFIFPGSLVRSGEKPVTTMKAEPISEPRRKRSKIIMMRHTVDAGKYSTVTVSTVDEEEDEIEAREIENSFASNAGLVHHQVIRTEEGRKRYADLKAIEEHVKSKKQKGTLIDKVT</sequence>
<dbReference type="EMBL" id="CASHTH010000409">
    <property type="protein sequence ID" value="CAI8000523.1"/>
    <property type="molecule type" value="Genomic_DNA"/>
</dbReference>
<dbReference type="Proteomes" id="UP001174909">
    <property type="component" value="Unassembled WGS sequence"/>
</dbReference>
<dbReference type="GO" id="GO:0006888">
    <property type="term" value="P:endoplasmic reticulum to Golgi vesicle-mediated transport"/>
    <property type="evidence" value="ECO:0007669"/>
    <property type="project" value="TreeGrafter"/>
</dbReference>
<dbReference type="GO" id="GO:0005737">
    <property type="term" value="C:cytoplasm"/>
    <property type="evidence" value="ECO:0007669"/>
    <property type="project" value="GOC"/>
</dbReference>
<evidence type="ECO:0000259" key="3">
    <source>
        <dbReference type="Pfam" id="PF25809"/>
    </source>
</evidence>
<proteinExistence type="inferred from homology"/>
<dbReference type="InterPro" id="IPR057965">
    <property type="entry name" value="STEEP1_dom"/>
</dbReference>
<protein>
    <recommendedName>
        <fullName evidence="2">STING ER exit protein</fullName>
    </recommendedName>
</protein>
<dbReference type="Pfam" id="PF25809">
    <property type="entry name" value="STEEP1"/>
    <property type="match status" value="1"/>
</dbReference>
<dbReference type="PANTHER" id="PTHR46355">
    <property type="entry name" value="UPF0428 PROTEIN CXORF56"/>
    <property type="match status" value="1"/>
</dbReference>
<gene>
    <name evidence="4" type="ORF">GBAR_LOCUS2972</name>
</gene>
<dbReference type="AlphaFoldDB" id="A0AA35R292"/>